<dbReference type="GO" id="GO:0010008">
    <property type="term" value="C:endosome membrane"/>
    <property type="evidence" value="ECO:0007669"/>
    <property type="project" value="UniProtKB-ARBA"/>
</dbReference>
<evidence type="ECO:0000256" key="14">
    <source>
        <dbReference type="SAM" id="Phobius"/>
    </source>
</evidence>
<sequence length="234" mass="26129">MALPDSWMREFNDASKLADEINGMISGRSSLPVSPSGPETQRHMSATRRKVTILRTKLETLHSLLSKLPTKQKQSITGKEMNRRKEMLASLSSKADQMATTLNMSSLANRNNLLGPDKKTDDIMSRTTGLNNHGLVGFQRQIMKEQDEGLDKLEETVISTKHIALAVNEELDLHTRLLDNLDQQVDSTNSNLQRVQKKLAVLNKRNKGGCSCLILLVIGVVILIIVTWALIKYL</sequence>
<comment type="subcellular location">
    <subcellularLocation>
        <location evidence="9">Golgi apparatus</location>
        <location evidence="9">trans-Golgi network membrane</location>
        <topology evidence="9">Single-pass type IV membrane protein</topology>
    </subcellularLocation>
    <subcellularLocation>
        <location evidence="11">Prevacuolar compartment membrane</location>
        <topology evidence="11">Single-pass type IV membrane protein</topology>
    </subcellularLocation>
</comment>
<evidence type="ECO:0000256" key="12">
    <source>
        <dbReference type="SAM" id="Coils"/>
    </source>
</evidence>
<feature type="region of interest" description="Disordered" evidence="13">
    <location>
        <begin position="26"/>
        <end position="47"/>
    </location>
</feature>
<dbReference type="SUPFAM" id="SSF58038">
    <property type="entry name" value="SNARE fusion complex"/>
    <property type="match status" value="1"/>
</dbReference>
<dbReference type="GO" id="GO:0031201">
    <property type="term" value="C:SNARE complex"/>
    <property type="evidence" value="ECO:0007669"/>
    <property type="project" value="TreeGrafter"/>
</dbReference>
<keyword evidence="4" id="KW-0653">Protein transport</keyword>
<dbReference type="STRING" id="106549.A0A540KFX0"/>
<gene>
    <name evidence="16" type="ORF">C1H46_041590</name>
</gene>
<protein>
    <recommendedName>
        <fullName evidence="15">t-SNARE coiled-coil homology domain-containing protein</fullName>
    </recommendedName>
</protein>
<evidence type="ECO:0000256" key="7">
    <source>
        <dbReference type="ARBA" id="ARBA00023054"/>
    </source>
</evidence>
<dbReference type="Gene3D" id="1.20.5.110">
    <property type="match status" value="1"/>
</dbReference>
<accession>A0A540KFX0</accession>
<dbReference type="PANTHER" id="PTHR19957:SF285">
    <property type="entry name" value="SYNTAXIN-51-RELATED"/>
    <property type="match status" value="1"/>
</dbReference>
<evidence type="ECO:0000256" key="3">
    <source>
        <dbReference type="ARBA" id="ARBA00022692"/>
    </source>
</evidence>
<feature type="transmembrane region" description="Helical" evidence="14">
    <location>
        <begin position="212"/>
        <end position="231"/>
    </location>
</feature>
<dbReference type="GO" id="GO:0000149">
    <property type="term" value="F:SNARE binding"/>
    <property type="evidence" value="ECO:0007669"/>
    <property type="project" value="TreeGrafter"/>
</dbReference>
<dbReference type="PROSITE" id="PS50192">
    <property type="entry name" value="T_SNARE"/>
    <property type="match status" value="1"/>
</dbReference>
<dbReference type="CDD" id="cd15841">
    <property type="entry name" value="SNARE_Qc"/>
    <property type="match status" value="1"/>
</dbReference>
<feature type="compositionally biased region" description="Polar residues" evidence="13">
    <location>
        <begin position="27"/>
        <end position="39"/>
    </location>
</feature>
<keyword evidence="8 14" id="KW-0472">Membrane</keyword>
<keyword evidence="2" id="KW-0813">Transport</keyword>
<organism evidence="16 17">
    <name type="scientific">Malus baccata</name>
    <name type="common">Siberian crab apple</name>
    <name type="synonym">Pyrus baccata</name>
    <dbReference type="NCBI Taxonomy" id="106549"/>
    <lineage>
        <taxon>Eukaryota</taxon>
        <taxon>Viridiplantae</taxon>
        <taxon>Streptophyta</taxon>
        <taxon>Embryophyta</taxon>
        <taxon>Tracheophyta</taxon>
        <taxon>Spermatophyta</taxon>
        <taxon>Magnoliopsida</taxon>
        <taxon>eudicotyledons</taxon>
        <taxon>Gunneridae</taxon>
        <taxon>Pentapetalae</taxon>
        <taxon>rosids</taxon>
        <taxon>fabids</taxon>
        <taxon>Rosales</taxon>
        <taxon>Rosaceae</taxon>
        <taxon>Amygdaloideae</taxon>
        <taxon>Maleae</taxon>
        <taxon>Malus</taxon>
    </lineage>
</organism>
<comment type="function">
    <text evidence="10">Vesicle trafficking protein that functions in the secretory pathway.</text>
</comment>
<dbReference type="AlphaFoldDB" id="A0A540KFX0"/>
<evidence type="ECO:0000256" key="6">
    <source>
        <dbReference type="ARBA" id="ARBA00023034"/>
    </source>
</evidence>
<evidence type="ECO:0000256" key="8">
    <source>
        <dbReference type="ARBA" id="ARBA00023136"/>
    </source>
</evidence>
<evidence type="ECO:0000259" key="15">
    <source>
        <dbReference type="PROSITE" id="PS50192"/>
    </source>
</evidence>
<dbReference type="GO" id="GO:0005794">
    <property type="term" value="C:Golgi apparatus"/>
    <property type="evidence" value="ECO:0007669"/>
    <property type="project" value="UniProtKB-SubCell"/>
</dbReference>
<dbReference type="SMART" id="SM00397">
    <property type="entry name" value="t_SNARE"/>
    <property type="match status" value="1"/>
</dbReference>
<evidence type="ECO:0000256" key="9">
    <source>
        <dbReference type="ARBA" id="ARBA00037801"/>
    </source>
</evidence>
<keyword evidence="6" id="KW-0333">Golgi apparatus</keyword>
<dbReference type="GO" id="GO:0005484">
    <property type="term" value="F:SNAP receptor activity"/>
    <property type="evidence" value="ECO:0007669"/>
    <property type="project" value="TreeGrafter"/>
</dbReference>
<dbReference type="EMBL" id="VIEB01001355">
    <property type="protein sequence ID" value="TQD72872.1"/>
    <property type="molecule type" value="Genomic_DNA"/>
</dbReference>
<dbReference type="GO" id="GO:0006886">
    <property type="term" value="P:intracellular protein transport"/>
    <property type="evidence" value="ECO:0007669"/>
    <property type="project" value="TreeGrafter"/>
</dbReference>
<dbReference type="PANTHER" id="PTHR19957">
    <property type="entry name" value="SYNTAXIN"/>
    <property type="match status" value="1"/>
</dbReference>
<evidence type="ECO:0000256" key="1">
    <source>
        <dbReference type="ARBA" id="ARBA00009063"/>
    </source>
</evidence>
<dbReference type="InterPro" id="IPR045242">
    <property type="entry name" value="Syntaxin"/>
</dbReference>
<dbReference type="Pfam" id="PF05739">
    <property type="entry name" value="SNARE"/>
    <property type="match status" value="1"/>
</dbReference>
<keyword evidence="3 14" id="KW-0812">Transmembrane</keyword>
<name>A0A540KFX0_MALBA</name>
<keyword evidence="17" id="KW-1185">Reference proteome</keyword>
<comment type="caution">
    <text evidence="16">The sequence shown here is derived from an EMBL/GenBank/DDBJ whole genome shotgun (WGS) entry which is preliminary data.</text>
</comment>
<evidence type="ECO:0000256" key="13">
    <source>
        <dbReference type="SAM" id="MobiDB-lite"/>
    </source>
</evidence>
<keyword evidence="5 14" id="KW-1133">Transmembrane helix</keyword>
<evidence type="ECO:0000256" key="5">
    <source>
        <dbReference type="ARBA" id="ARBA00022989"/>
    </source>
</evidence>
<dbReference type="GO" id="GO:0048278">
    <property type="term" value="P:vesicle docking"/>
    <property type="evidence" value="ECO:0007669"/>
    <property type="project" value="TreeGrafter"/>
</dbReference>
<dbReference type="InterPro" id="IPR000727">
    <property type="entry name" value="T_SNARE_dom"/>
</dbReference>
<dbReference type="Proteomes" id="UP000315295">
    <property type="component" value="Unassembled WGS sequence"/>
</dbReference>
<reference evidence="16 17" key="1">
    <citation type="journal article" date="2019" name="G3 (Bethesda)">
        <title>Sequencing of a Wild Apple (Malus baccata) Genome Unravels the Differences Between Cultivated and Wild Apple Species Regarding Disease Resistance and Cold Tolerance.</title>
        <authorList>
            <person name="Chen X."/>
        </authorList>
    </citation>
    <scope>NUCLEOTIDE SEQUENCE [LARGE SCALE GENOMIC DNA]</scope>
    <source>
        <strain evidence="17">cv. Shandingzi</strain>
        <tissue evidence="16">Leaves</tissue>
    </source>
</reference>
<keyword evidence="7 12" id="KW-0175">Coiled coil</keyword>
<evidence type="ECO:0000313" key="16">
    <source>
        <dbReference type="EMBL" id="TQD72872.1"/>
    </source>
</evidence>
<dbReference type="FunFam" id="1.20.5.110:FF:000030">
    <property type="entry name" value="syntaxin-51 isoform X2"/>
    <property type="match status" value="1"/>
</dbReference>
<feature type="coiled-coil region" evidence="12">
    <location>
        <begin position="178"/>
        <end position="205"/>
    </location>
</feature>
<evidence type="ECO:0000313" key="17">
    <source>
        <dbReference type="Proteomes" id="UP000315295"/>
    </source>
</evidence>
<evidence type="ECO:0000256" key="10">
    <source>
        <dbReference type="ARBA" id="ARBA00054128"/>
    </source>
</evidence>
<feature type="domain" description="T-SNARE coiled-coil homology" evidence="15">
    <location>
        <begin position="140"/>
        <end position="202"/>
    </location>
</feature>
<evidence type="ECO:0000256" key="2">
    <source>
        <dbReference type="ARBA" id="ARBA00022448"/>
    </source>
</evidence>
<comment type="similarity">
    <text evidence="1">Belongs to the syntaxin family.</text>
</comment>
<dbReference type="GO" id="GO:0006906">
    <property type="term" value="P:vesicle fusion"/>
    <property type="evidence" value="ECO:0007669"/>
    <property type="project" value="TreeGrafter"/>
</dbReference>
<proteinExistence type="inferred from homology"/>
<evidence type="ECO:0000256" key="11">
    <source>
        <dbReference type="ARBA" id="ARBA00060376"/>
    </source>
</evidence>
<evidence type="ECO:0000256" key="4">
    <source>
        <dbReference type="ARBA" id="ARBA00022927"/>
    </source>
</evidence>